<keyword evidence="1" id="KW-0732">Signal</keyword>
<dbReference type="EMBL" id="CP120682">
    <property type="protein sequence ID" value="WKN38488.1"/>
    <property type="molecule type" value="Genomic_DNA"/>
</dbReference>
<name>A0AA49GQ97_9BACT</name>
<proteinExistence type="predicted"/>
<feature type="signal peptide" evidence="1">
    <location>
        <begin position="1"/>
        <end position="21"/>
    </location>
</feature>
<evidence type="ECO:0000256" key="1">
    <source>
        <dbReference type="SAM" id="SignalP"/>
    </source>
</evidence>
<feature type="chain" id="PRO_5041319663" evidence="1">
    <location>
        <begin position="22"/>
        <end position="341"/>
    </location>
</feature>
<reference evidence="2" key="1">
    <citation type="journal article" date="2023" name="Comput. Struct. Biotechnol. J.">
        <title>Discovery of a novel marine Bacteroidetes with a rich repertoire of carbohydrate-active enzymes.</title>
        <authorList>
            <person name="Chen B."/>
            <person name="Liu G."/>
            <person name="Chen Q."/>
            <person name="Wang H."/>
            <person name="Liu L."/>
            <person name="Tang K."/>
        </authorList>
    </citation>
    <scope>NUCLEOTIDE SEQUENCE</scope>
    <source>
        <strain evidence="2">TK19036</strain>
    </source>
</reference>
<dbReference type="NCBIfam" id="TIGR03519">
    <property type="entry name" value="T9SS_PorP_fam"/>
    <property type="match status" value="1"/>
</dbReference>
<organism evidence="2">
    <name type="scientific">Roseihalotalea indica</name>
    <dbReference type="NCBI Taxonomy" id="2867963"/>
    <lineage>
        <taxon>Bacteria</taxon>
        <taxon>Pseudomonadati</taxon>
        <taxon>Bacteroidota</taxon>
        <taxon>Cytophagia</taxon>
        <taxon>Cytophagales</taxon>
        <taxon>Catalimonadaceae</taxon>
        <taxon>Roseihalotalea</taxon>
    </lineage>
</organism>
<dbReference type="AlphaFoldDB" id="A0AA49GQ97"/>
<gene>
    <name evidence="2" type="ORF">K4G66_07200</name>
</gene>
<dbReference type="InterPro" id="IPR019861">
    <property type="entry name" value="PorP/SprF_Bacteroidetes"/>
</dbReference>
<sequence length="341" mass="37888">MRRVVLLLAGALWLLSQSAQAQDPQFSQYYAAPLYLNPAFAGSTELSRAGLNFRSQWPSLDANFTTASVYFDHFFEDYNSGVGAIITGDREGLSGLQSISVGLQYAYQLRLTDNLTFRPGVQAAFYNRDLNFDKLLFGDQLDDSGVISPVTGENLNTGLSKSFFDLTLGGILYSDNFYFGYSAGHVTTPNQSITGEVSRLQMKHSFHGGYRIMLPSGFGRVGEDEKGRERSVTPTAQYKRQGNFDQLDLGTYLTYEPLVVGLWYRGIPVPQLENFPNNESVILLLGLLINDLNIGYSFDYTISGLGIQSGGAHEVSLVYHFSLRDPRKPPRSIMKIPCPKF</sequence>
<accession>A0AA49GQ97</accession>
<dbReference type="Pfam" id="PF11751">
    <property type="entry name" value="PorP_SprF"/>
    <property type="match status" value="1"/>
</dbReference>
<evidence type="ECO:0000313" key="2">
    <source>
        <dbReference type="EMBL" id="WKN38488.1"/>
    </source>
</evidence>
<reference evidence="2" key="2">
    <citation type="journal article" date="2024" name="Antonie Van Leeuwenhoek">
        <title>Roseihalotalea indica gen. nov., sp. nov., a halophilic Bacteroidetes from mesopelagic Southwest Indian Ocean with higher carbohydrate metabolic potential.</title>
        <authorList>
            <person name="Chen B."/>
            <person name="Zhang M."/>
            <person name="Lin D."/>
            <person name="Ye J."/>
            <person name="Tang K."/>
        </authorList>
    </citation>
    <scope>NUCLEOTIDE SEQUENCE</scope>
    <source>
        <strain evidence="2">TK19036</strain>
    </source>
</reference>
<protein>
    <submittedName>
        <fullName evidence="2">Type IX secretion system membrane protein PorP/SprF</fullName>
    </submittedName>
</protein>